<evidence type="ECO:0000313" key="2">
    <source>
        <dbReference type="EMBL" id="TMQ68266.1"/>
    </source>
</evidence>
<reference evidence="2 3" key="1">
    <citation type="journal article" date="2019" name="Nat. Microbiol.">
        <title>Mediterranean grassland soil C-N compound turnover is dependent on rainfall and depth, and is mediated by genomically divergent microorganisms.</title>
        <authorList>
            <person name="Diamond S."/>
            <person name="Andeer P.F."/>
            <person name="Li Z."/>
            <person name="Crits-Christoph A."/>
            <person name="Burstein D."/>
            <person name="Anantharaman K."/>
            <person name="Lane K.R."/>
            <person name="Thomas B.C."/>
            <person name="Pan C."/>
            <person name="Northen T.R."/>
            <person name="Banfield J.F."/>
        </authorList>
    </citation>
    <scope>NUCLEOTIDE SEQUENCE [LARGE SCALE GENOMIC DNA]</scope>
    <source>
        <strain evidence="2">WS_8</strain>
    </source>
</reference>
<evidence type="ECO:0000313" key="3">
    <source>
        <dbReference type="Proteomes" id="UP000316609"/>
    </source>
</evidence>
<dbReference type="Proteomes" id="UP000316609">
    <property type="component" value="Unassembled WGS sequence"/>
</dbReference>
<gene>
    <name evidence="2" type="ORF">E6K78_01945</name>
</gene>
<feature type="region of interest" description="Disordered" evidence="1">
    <location>
        <begin position="26"/>
        <end position="55"/>
    </location>
</feature>
<proteinExistence type="predicted"/>
<sequence length="108" mass="12447">MAFDSATRIEEFLAFGAFGDVNPSITDSSAHPFPRPPGRRAPATTTRARLDQQVQRHREIGARLSKTERYQLRIPNPFVSRWHYTFPEMIRVEAVHVRHHARLIAEIS</sequence>
<organism evidence="2 3">
    <name type="scientific">Eiseniibacteriota bacterium</name>
    <dbReference type="NCBI Taxonomy" id="2212470"/>
    <lineage>
        <taxon>Bacteria</taxon>
        <taxon>Candidatus Eiseniibacteriota</taxon>
    </lineage>
</organism>
<dbReference type="AlphaFoldDB" id="A0A538TX98"/>
<dbReference type="EMBL" id="VBOY01000013">
    <property type="protein sequence ID" value="TMQ68266.1"/>
    <property type="molecule type" value="Genomic_DNA"/>
</dbReference>
<evidence type="ECO:0000256" key="1">
    <source>
        <dbReference type="SAM" id="MobiDB-lite"/>
    </source>
</evidence>
<evidence type="ECO:0008006" key="4">
    <source>
        <dbReference type="Google" id="ProtNLM"/>
    </source>
</evidence>
<comment type="caution">
    <text evidence="2">The sequence shown here is derived from an EMBL/GenBank/DDBJ whole genome shotgun (WGS) entry which is preliminary data.</text>
</comment>
<protein>
    <recommendedName>
        <fullName evidence="4">DinB family protein</fullName>
    </recommendedName>
</protein>
<accession>A0A538TX98</accession>
<name>A0A538TX98_UNCEI</name>